<comment type="caution">
    <text evidence="1">The sequence shown here is derived from an EMBL/GenBank/DDBJ whole genome shotgun (WGS) entry which is preliminary data.</text>
</comment>
<evidence type="ECO:0000313" key="2">
    <source>
        <dbReference type="Proteomes" id="UP000499080"/>
    </source>
</evidence>
<dbReference type="AlphaFoldDB" id="A0A4Y2A1C0"/>
<dbReference type="EMBL" id="BGPR01000003">
    <property type="protein sequence ID" value="GBL73538.1"/>
    <property type="molecule type" value="Genomic_DNA"/>
</dbReference>
<organism evidence="1 2">
    <name type="scientific">Araneus ventricosus</name>
    <name type="common">Orbweaver spider</name>
    <name type="synonym">Epeira ventricosa</name>
    <dbReference type="NCBI Taxonomy" id="182803"/>
    <lineage>
        <taxon>Eukaryota</taxon>
        <taxon>Metazoa</taxon>
        <taxon>Ecdysozoa</taxon>
        <taxon>Arthropoda</taxon>
        <taxon>Chelicerata</taxon>
        <taxon>Arachnida</taxon>
        <taxon>Araneae</taxon>
        <taxon>Araneomorphae</taxon>
        <taxon>Entelegynae</taxon>
        <taxon>Araneoidea</taxon>
        <taxon>Araneidae</taxon>
        <taxon>Araneus</taxon>
    </lineage>
</organism>
<reference evidence="1 2" key="1">
    <citation type="journal article" date="2019" name="Sci. Rep.">
        <title>Orb-weaving spider Araneus ventricosus genome elucidates the spidroin gene catalogue.</title>
        <authorList>
            <person name="Kono N."/>
            <person name="Nakamura H."/>
            <person name="Ohtoshi R."/>
            <person name="Moran D.A.P."/>
            <person name="Shinohara A."/>
            <person name="Yoshida Y."/>
            <person name="Fujiwara M."/>
            <person name="Mori M."/>
            <person name="Tomita M."/>
            <person name="Arakawa K."/>
        </authorList>
    </citation>
    <scope>NUCLEOTIDE SEQUENCE [LARGE SCALE GENOMIC DNA]</scope>
</reference>
<sequence length="102" mass="11675">MEFLEHGKEKAIASFKTDGNWHSGMAKLEFQRTKKPTLNTPIKIWDLDARVAAHQRICLDWDLATRLENRKSAVWGKRNKGDRRAVVARFGASVNDVPHFST</sequence>
<proteinExistence type="predicted"/>
<dbReference type="Proteomes" id="UP000499080">
    <property type="component" value="Unassembled WGS sequence"/>
</dbReference>
<protein>
    <submittedName>
        <fullName evidence="1">Uncharacterized protein</fullName>
    </submittedName>
</protein>
<gene>
    <name evidence="1" type="ORF">AVEN_159519_1</name>
</gene>
<evidence type="ECO:0000313" key="1">
    <source>
        <dbReference type="EMBL" id="GBL73538.1"/>
    </source>
</evidence>
<accession>A0A4Y2A1C0</accession>
<keyword evidence="2" id="KW-1185">Reference proteome</keyword>
<name>A0A4Y2A1C0_ARAVE</name>